<dbReference type="Proteomes" id="UP000034406">
    <property type="component" value="Unassembled WGS sequence"/>
</dbReference>
<feature type="chain" id="PRO_5002533090" evidence="1">
    <location>
        <begin position="22"/>
        <end position="198"/>
    </location>
</feature>
<protein>
    <submittedName>
        <fullName evidence="2">Uncharacterized protein</fullName>
    </submittedName>
</protein>
<dbReference type="PROSITE" id="PS00018">
    <property type="entry name" value="EF_HAND_1"/>
    <property type="match status" value="1"/>
</dbReference>
<evidence type="ECO:0000313" key="2">
    <source>
        <dbReference type="EMBL" id="KKQ69668.1"/>
    </source>
</evidence>
<organism evidence="2 3">
    <name type="scientific">Candidatus Shapirobacteria bacterium GW2011_GWE2_38_30</name>
    <dbReference type="NCBI Taxonomy" id="1618490"/>
    <lineage>
        <taxon>Bacteria</taxon>
        <taxon>Candidatus Shapironibacteriota</taxon>
    </lineage>
</organism>
<dbReference type="InterPro" id="IPR018247">
    <property type="entry name" value="EF_Hand_1_Ca_BS"/>
</dbReference>
<name>A0A0G0JQ38_9BACT</name>
<dbReference type="NCBIfam" id="TIGR04088">
    <property type="entry name" value="cognate_SipW"/>
    <property type="match status" value="1"/>
</dbReference>
<dbReference type="EMBL" id="LBUT01000013">
    <property type="protein sequence ID" value="KKQ69668.1"/>
    <property type="molecule type" value="Genomic_DNA"/>
</dbReference>
<dbReference type="InterPro" id="IPR022121">
    <property type="entry name" value="Peptidase_M73_camelysin"/>
</dbReference>
<dbReference type="Pfam" id="PF12389">
    <property type="entry name" value="Peptidase_M73"/>
    <property type="match status" value="1"/>
</dbReference>
<keyword evidence="1" id="KW-0732">Signal</keyword>
<dbReference type="InterPro" id="IPR023833">
    <property type="entry name" value="Signal_pept_SipW-depend-type"/>
</dbReference>
<reference evidence="2 3" key="1">
    <citation type="journal article" date="2015" name="Nature">
        <title>rRNA introns, odd ribosomes, and small enigmatic genomes across a large radiation of phyla.</title>
        <authorList>
            <person name="Brown C.T."/>
            <person name="Hug L.A."/>
            <person name="Thomas B.C."/>
            <person name="Sharon I."/>
            <person name="Castelle C.J."/>
            <person name="Singh A."/>
            <person name="Wilkins M.J."/>
            <person name="Williams K.H."/>
            <person name="Banfield J.F."/>
        </authorList>
    </citation>
    <scope>NUCLEOTIDE SEQUENCE [LARGE SCALE GENOMIC DNA]</scope>
</reference>
<sequence>MKKILLSLVTIVAVGTIVTQATTAYFSDSEVLGDNTFAAGSLDLTVDGQNGENVVKFAVTNMRPGNQPKGTYTLANIGTINGYLDLNNITLTNSENGILEPEEEAGDTTEDVGELQDVVNLRLFIDRDGNGWISTGDYTFYDDLVANLPASFNLNELINTGSEAKIVVLLDWWNTASDNLAMTDGMTLSMDAVLSQNQ</sequence>
<evidence type="ECO:0000313" key="3">
    <source>
        <dbReference type="Proteomes" id="UP000034406"/>
    </source>
</evidence>
<accession>A0A0G0JQ38</accession>
<comment type="caution">
    <text evidence="2">The sequence shown here is derived from an EMBL/GenBank/DDBJ whole genome shotgun (WGS) entry which is preliminary data.</text>
</comment>
<feature type="signal peptide" evidence="1">
    <location>
        <begin position="1"/>
        <end position="21"/>
    </location>
</feature>
<evidence type="ECO:0000256" key="1">
    <source>
        <dbReference type="SAM" id="SignalP"/>
    </source>
</evidence>
<gene>
    <name evidence="2" type="ORF">US90_C0013G0009</name>
</gene>
<proteinExistence type="predicted"/>
<dbReference type="STRING" id="1618490.US90_C0013G0009"/>
<dbReference type="AlphaFoldDB" id="A0A0G0JQ38"/>